<feature type="region of interest" description="Disordered" evidence="1">
    <location>
        <begin position="258"/>
        <end position="277"/>
    </location>
</feature>
<reference evidence="3 4" key="1">
    <citation type="submission" date="2020-12" db="EMBL/GenBank/DDBJ databases">
        <title>Metabolic potential, ecology and presence of endohyphal bacteria is reflected in genomic diversity of Mucoromycotina.</title>
        <authorList>
            <person name="Muszewska A."/>
            <person name="Okrasinska A."/>
            <person name="Steczkiewicz K."/>
            <person name="Drgas O."/>
            <person name="Orlowska M."/>
            <person name="Perlinska-Lenart U."/>
            <person name="Aleksandrzak-Piekarczyk T."/>
            <person name="Szatraj K."/>
            <person name="Zielenkiewicz U."/>
            <person name="Pilsyk S."/>
            <person name="Malc E."/>
            <person name="Mieczkowski P."/>
            <person name="Kruszewska J.S."/>
            <person name="Biernat P."/>
            <person name="Pawlowska J."/>
        </authorList>
    </citation>
    <scope>NUCLEOTIDE SEQUENCE [LARGE SCALE GENOMIC DNA]</scope>
    <source>
        <strain evidence="3 4">CBS 142.35</strain>
    </source>
</reference>
<dbReference type="Pfam" id="PF13460">
    <property type="entry name" value="NAD_binding_10"/>
    <property type="match status" value="1"/>
</dbReference>
<dbReference type="Gene3D" id="3.40.50.720">
    <property type="entry name" value="NAD(P)-binding Rossmann-like Domain"/>
    <property type="match status" value="1"/>
</dbReference>
<sequence>MSQKHTLCITNVDSLVGYAVACRLLEGRKELQNMQIRCLCRNKEKLDDIERLGGELMQVNYQDQNQLRQAMKDVRCVFLLPEHSSQRVQEAENVIKAAKHQSVEHMAMKSWIGVEHVKQQDSQQFKNMHEYLKIEEMVKQEFSGSKHCVTRIPLLNQLFYLMTPMAEKQQALCLPIKQESKWGSIDLRDMIDGMFNLIREQVGKQSFVSQKQLYRLTPSQNWKGEQIARGMAIALDKSPEQFKYKHISSHEWQEYMRERKDDQRFKDRPHGEQGTEKPYTMPISIYFHNELIQELMEWFELASQDRVDVTTKDLKEILQREPRNVEEYFKNNRDQFRRFR</sequence>
<dbReference type="InterPro" id="IPR036291">
    <property type="entry name" value="NAD(P)-bd_dom_sf"/>
</dbReference>
<dbReference type="InterPro" id="IPR016040">
    <property type="entry name" value="NAD(P)-bd_dom"/>
</dbReference>
<dbReference type="PANTHER" id="PTHR47129:SF1">
    <property type="entry name" value="NMRA-LIKE DOMAIN-CONTAINING PROTEIN"/>
    <property type="match status" value="1"/>
</dbReference>
<dbReference type="PANTHER" id="PTHR47129">
    <property type="entry name" value="QUINONE OXIDOREDUCTASE 2"/>
    <property type="match status" value="1"/>
</dbReference>
<protein>
    <recommendedName>
        <fullName evidence="2">NAD(P)-binding domain-containing protein</fullName>
    </recommendedName>
</protein>
<feature type="compositionally biased region" description="Basic and acidic residues" evidence="1">
    <location>
        <begin position="258"/>
        <end position="275"/>
    </location>
</feature>
<evidence type="ECO:0000313" key="3">
    <source>
        <dbReference type="EMBL" id="KAG2221797.1"/>
    </source>
</evidence>
<dbReference type="Proteomes" id="UP000646827">
    <property type="component" value="Unassembled WGS sequence"/>
</dbReference>
<gene>
    <name evidence="3" type="ORF">INT45_013293</name>
</gene>
<dbReference type="EMBL" id="JAEPRB010000099">
    <property type="protein sequence ID" value="KAG2221797.1"/>
    <property type="molecule type" value="Genomic_DNA"/>
</dbReference>
<dbReference type="InterPro" id="IPR052718">
    <property type="entry name" value="NmrA-type_oxidoreductase"/>
</dbReference>
<feature type="domain" description="NAD(P)-binding" evidence="2">
    <location>
        <begin position="32"/>
        <end position="140"/>
    </location>
</feature>
<accession>A0A8H7VK29</accession>
<evidence type="ECO:0000256" key="1">
    <source>
        <dbReference type="SAM" id="MobiDB-lite"/>
    </source>
</evidence>
<keyword evidence="4" id="KW-1185">Reference proteome</keyword>
<dbReference type="SUPFAM" id="SSF51735">
    <property type="entry name" value="NAD(P)-binding Rossmann-fold domains"/>
    <property type="match status" value="1"/>
</dbReference>
<proteinExistence type="predicted"/>
<dbReference type="OrthoDB" id="10254221at2759"/>
<evidence type="ECO:0000313" key="4">
    <source>
        <dbReference type="Proteomes" id="UP000646827"/>
    </source>
</evidence>
<comment type="caution">
    <text evidence="3">The sequence shown here is derived from an EMBL/GenBank/DDBJ whole genome shotgun (WGS) entry which is preliminary data.</text>
</comment>
<evidence type="ECO:0000259" key="2">
    <source>
        <dbReference type="Pfam" id="PF13460"/>
    </source>
</evidence>
<organism evidence="3 4">
    <name type="scientific">Circinella minor</name>
    <dbReference type="NCBI Taxonomy" id="1195481"/>
    <lineage>
        <taxon>Eukaryota</taxon>
        <taxon>Fungi</taxon>
        <taxon>Fungi incertae sedis</taxon>
        <taxon>Mucoromycota</taxon>
        <taxon>Mucoromycotina</taxon>
        <taxon>Mucoromycetes</taxon>
        <taxon>Mucorales</taxon>
        <taxon>Lichtheimiaceae</taxon>
        <taxon>Circinella</taxon>
    </lineage>
</organism>
<name>A0A8H7VK29_9FUNG</name>
<dbReference type="AlphaFoldDB" id="A0A8H7VK29"/>